<protein>
    <submittedName>
        <fullName evidence="1">Uncharacterized protein</fullName>
    </submittedName>
</protein>
<evidence type="ECO:0000313" key="1">
    <source>
        <dbReference type="EMBL" id="KAL3574475.1"/>
    </source>
</evidence>
<name>A0ACC4B7B9_POPAL</name>
<gene>
    <name evidence="1" type="ORF">D5086_025088</name>
</gene>
<proteinExistence type="predicted"/>
<dbReference type="EMBL" id="RCHU02000013">
    <property type="protein sequence ID" value="KAL3574475.1"/>
    <property type="molecule type" value="Genomic_DNA"/>
</dbReference>
<reference evidence="1 2" key="1">
    <citation type="journal article" date="2024" name="Plant Biotechnol. J.">
        <title>Genome and CRISPR/Cas9 system of a widespread forest tree (Populus alba) in the world.</title>
        <authorList>
            <person name="Liu Y.J."/>
            <person name="Jiang P.F."/>
            <person name="Han X.M."/>
            <person name="Li X.Y."/>
            <person name="Wang H.M."/>
            <person name="Wang Y.J."/>
            <person name="Wang X.X."/>
            <person name="Zeng Q.Y."/>
        </authorList>
    </citation>
    <scope>NUCLEOTIDE SEQUENCE [LARGE SCALE GENOMIC DNA]</scope>
    <source>
        <strain evidence="2">cv. PAL-ZL1</strain>
    </source>
</reference>
<sequence length="92" mass="10531">MATIFRPQALPVNFYYGVPSVLMLESCFWFSKLCLFGVVGFALFPGRVFFLLFYLGGFVIRVKKSVTESKWVGEGDEGVDLPYKGKWKEFKV</sequence>
<dbReference type="Proteomes" id="UP000309997">
    <property type="component" value="Unassembled WGS sequence"/>
</dbReference>
<organism evidence="1 2">
    <name type="scientific">Populus alba</name>
    <name type="common">White poplar</name>
    <dbReference type="NCBI Taxonomy" id="43335"/>
    <lineage>
        <taxon>Eukaryota</taxon>
        <taxon>Viridiplantae</taxon>
        <taxon>Streptophyta</taxon>
        <taxon>Embryophyta</taxon>
        <taxon>Tracheophyta</taxon>
        <taxon>Spermatophyta</taxon>
        <taxon>Magnoliopsida</taxon>
        <taxon>eudicotyledons</taxon>
        <taxon>Gunneridae</taxon>
        <taxon>Pentapetalae</taxon>
        <taxon>rosids</taxon>
        <taxon>fabids</taxon>
        <taxon>Malpighiales</taxon>
        <taxon>Salicaceae</taxon>
        <taxon>Saliceae</taxon>
        <taxon>Populus</taxon>
    </lineage>
</organism>
<comment type="caution">
    <text evidence="1">The sequence shown here is derived from an EMBL/GenBank/DDBJ whole genome shotgun (WGS) entry which is preliminary data.</text>
</comment>
<keyword evidence="2" id="KW-1185">Reference proteome</keyword>
<evidence type="ECO:0000313" key="2">
    <source>
        <dbReference type="Proteomes" id="UP000309997"/>
    </source>
</evidence>
<accession>A0ACC4B7B9</accession>